<comment type="similarity">
    <text evidence="1">Belongs to the ClpS family.</text>
</comment>
<evidence type="ECO:0000313" key="4">
    <source>
        <dbReference type="Proteomes" id="UP001203338"/>
    </source>
</evidence>
<dbReference type="InterPro" id="IPR022935">
    <property type="entry name" value="ClpS"/>
</dbReference>
<gene>
    <name evidence="1 3" type="primary">clpS</name>
    <name evidence="3" type="ORF">M3P05_08065</name>
</gene>
<dbReference type="RefSeq" id="WP_249698994.1">
    <property type="nucleotide sequence ID" value="NZ_JAMFLX010000008.1"/>
</dbReference>
<dbReference type="GO" id="GO:0008233">
    <property type="term" value="F:peptidase activity"/>
    <property type="evidence" value="ECO:0007669"/>
    <property type="project" value="UniProtKB-KW"/>
</dbReference>
<keyword evidence="3" id="KW-0378">Hydrolase</keyword>
<comment type="function">
    <text evidence="1">Involved in the modulation of the specificity of the ClpAP-mediated ATP-dependent protein degradation.</text>
</comment>
<proteinExistence type="inferred from homology"/>
<dbReference type="Gene3D" id="3.30.1390.10">
    <property type="match status" value="1"/>
</dbReference>
<dbReference type="InterPro" id="IPR003769">
    <property type="entry name" value="ClpS_core"/>
</dbReference>
<dbReference type="Pfam" id="PF02617">
    <property type="entry name" value="ClpS"/>
    <property type="match status" value="1"/>
</dbReference>
<dbReference type="SUPFAM" id="SSF54736">
    <property type="entry name" value="ClpS-like"/>
    <property type="match status" value="1"/>
</dbReference>
<comment type="subunit">
    <text evidence="1">Binds to the N-terminal domain of the chaperone ClpA.</text>
</comment>
<evidence type="ECO:0000313" key="3">
    <source>
        <dbReference type="EMBL" id="MCL6269890.1"/>
    </source>
</evidence>
<accession>A0ABT0PEZ3</accession>
<dbReference type="EMBL" id="JAMFLX010000008">
    <property type="protein sequence ID" value="MCL6269890.1"/>
    <property type="molecule type" value="Genomic_DNA"/>
</dbReference>
<dbReference type="PANTHER" id="PTHR33473:SF19">
    <property type="entry name" value="ATP-DEPENDENT CLP PROTEASE ADAPTER PROTEIN CLPS"/>
    <property type="match status" value="1"/>
</dbReference>
<dbReference type="PANTHER" id="PTHR33473">
    <property type="entry name" value="ATP-DEPENDENT CLP PROTEASE ADAPTER PROTEIN CLPS1, CHLOROPLASTIC"/>
    <property type="match status" value="1"/>
</dbReference>
<keyword evidence="4" id="KW-1185">Reference proteome</keyword>
<dbReference type="NCBIfam" id="NF000672">
    <property type="entry name" value="PRK00033.1-5"/>
    <property type="match status" value="1"/>
</dbReference>
<name>A0ABT0PEZ3_9GAMM</name>
<dbReference type="InterPro" id="IPR014719">
    <property type="entry name" value="Ribosomal_bL12_C/ClpS-like"/>
</dbReference>
<protein>
    <recommendedName>
        <fullName evidence="1">ATP-dependent Clp protease adapter protein ClpS</fullName>
    </recommendedName>
</protein>
<dbReference type="HAMAP" id="MF_00302">
    <property type="entry name" value="ClpS"/>
    <property type="match status" value="1"/>
</dbReference>
<dbReference type="GO" id="GO:0006508">
    <property type="term" value="P:proteolysis"/>
    <property type="evidence" value="ECO:0007669"/>
    <property type="project" value="UniProtKB-KW"/>
</dbReference>
<keyword evidence="3" id="KW-0645">Protease</keyword>
<evidence type="ECO:0000256" key="1">
    <source>
        <dbReference type="HAMAP-Rule" id="MF_00302"/>
    </source>
</evidence>
<dbReference type="NCBIfam" id="NF000669">
    <property type="entry name" value="PRK00033.1-2"/>
    <property type="match status" value="1"/>
</dbReference>
<dbReference type="Proteomes" id="UP001203338">
    <property type="component" value="Unassembled WGS sequence"/>
</dbReference>
<organism evidence="3 4">
    <name type="scientific">Parendozoicomonas callyspongiae</name>
    <dbReference type="NCBI Taxonomy" id="2942213"/>
    <lineage>
        <taxon>Bacteria</taxon>
        <taxon>Pseudomonadati</taxon>
        <taxon>Pseudomonadota</taxon>
        <taxon>Gammaproteobacteria</taxon>
        <taxon>Oceanospirillales</taxon>
        <taxon>Endozoicomonadaceae</taxon>
        <taxon>Parendozoicomonas</taxon>
    </lineage>
</organism>
<feature type="domain" description="Adaptor protein ClpS core" evidence="2">
    <location>
        <begin position="35"/>
        <end position="113"/>
    </location>
</feature>
<reference evidence="3 4" key="1">
    <citation type="submission" date="2022-05" db="EMBL/GenBank/DDBJ databases">
        <authorList>
            <person name="Park J.-S."/>
        </authorList>
    </citation>
    <scope>NUCLEOTIDE SEQUENCE [LARGE SCALE GENOMIC DNA]</scope>
    <source>
        <strain evidence="3 4">2012CJ34-2</strain>
    </source>
</reference>
<comment type="caution">
    <text evidence="3">The sequence shown here is derived from an EMBL/GenBank/DDBJ whole genome shotgun (WGS) entry which is preliminary data.</text>
</comment>
<evidence type="ECO:0000259" key="2">
    <source>
        <dbReference type="Pfam" id="PF02617"/>
    </source>
</evidence>
<sequence>MSSFDWIRLSLDKDHQTESDDGDAAVATAKPKLQPPPMYKVILINDDYTPMDFVVEILEQFFRMSRERATQVMLRVHTEGSAVCGIYTRDIAETRAEQVNQYAREHQHPLMCKTQKDNS</sequence>